<evidence type="ECO:0000313" key="2">
    <source>
        <dbReference type="EMBL" id="TFY62796.1"/>
    </source>
</evidence>
<protein>
    <submittedName>
        <fullName evidence="2">Uncharacterized protein</fullName>
    </submittedName>
</protein>
<comment type="caution">
    <text evidence="2">The sequence shown here is derived from an EMBL/GenBank/DDBJ whole genome shotgun (WGS) entry which is preliminary data.</text>
</comment>
<feature type="transmembrane region" description="Helical" evidence="1">
    <location>
        <begin position="39"/>
        <end position="60"/>
    </location>
</feature>
<dbReference type="Proteomes" id="UP000298390">
    <property type="component" value="Unassembled WGS sequence"/>
</dbReference>
<accession>A0A4Y9YJR4</accession>
<name>A0A4Y9YJR4_9APHY</name>
<sequence>MPSVDLIFGPMLVGVFFNCILFGVMVMQTYSKDITWIRYFVIYLFIVETVNTACDMYLIYQPLVQEFGTPQSLTAAQRVLMFL</sequence>
<dbReference type="STRING" id="34475.A0A4Y9YJR4"/>
<dbReference type="EMBL" id="SEKV01000153">
    <property type="protein sequence ID" value="TFY62796.1"/>
    <property type="molecule type" value="Genomic_DNA"/>
</dbReference>
<gene>
    <name evidence="2" type="ORF">EVJ58_g3644</name>
</gene>
<keyword evidence="1" id="KW-0472">Membrane</keyword>
<dbReference type="AlphaFoldDB" id="A0A4Y9YJR4"/>
<keyword evidence="1" id="KW-1133">Transmembrane helix</keyword>
<dbReference type="PANTHER" id="PTHR40465:SF1">
    <property type="entry name" value="DUF6534 DOMAIN-CONTAINING PROTEIN"/>
    <property type="match status" value="1"/>
</dbReference>
<reference evidence="2 3" key="1">
    <citation type="submission" date="2019-01" db="EMBL/GenBank/DDBJ databases">
        <title>Genome sequencing of the rare red list fungi Fomitopsis rosea.</title>
        <authorList>
            <person name="Buettner E."/>
            <person name="Kellner H."/>
        </authorList>
    </citation>
    <scope>NUCLEOTIDE SEQUENCE [LARGE SCALE GENOMIC DNA]</scope>
    <source>
        <strain evidence="2 3">DSM 105464</strain>
    </source>
</reference>
<proteinExistence type="predicted"/>
<keyword evidence="1" id="KW-0812">Transmembrane</keyword>
<dbReference type="PANTHER" id="PTHR40465">
    <property type="entry name" value="CHROMOSOME 1, WHOLE GENOME SHOTGUN SEQUENCE"/>
    <property type="match status" value="1"/>
</dbReference>
<evidence type="ECO:0000256" key="1">
    <source>
        <dbReference type="SAM" id="Phobius"/>
    </source>
</evidence>
<evidence type="ECO:0000313" key="3">
    <source>
        <dbReference type="Proteomes" id="UP000298390"/>
    </source>
</evidence>
<organism evidence="2 3">
    <name type="scientific">Rhodofomes roseus</name>
    <dbReference type="NCBI Taxonomy" id="34475"/>
    <lineage>
        <taxon>Eukaryota</taxon>
        <taxon>Fungi</taxon>
        <taxon>Dikarya</taxon>
        <taxon>Basidiomycota</taxon>
        <taxon>Agaricomycotina</taxon>
        <taxon>Agaricomycetes</taxon>
        <taxon>Polyporales</taxon>
        <taxon>Rhodofomes</taxon>
    </lineage>
</organism>
<feature type="transmembrane region" description="Helical" evidence="1">
    <location>
        <begin position="6"/>
        <end position="27"/>
    </location>
</feature>